<accession>A0A8S5RBW0</accession>
<evidence type="ECO:0000313" key="1">
    <source>
        <dbReference type="EMBL" id="DAE28460.1"/>
    </source>
</evidence>
<name>A0A8S5RBW0_9VIRU</name>
<protein>
    <submittedName>
        <fullName evidence="1">Uncharacterized protein</fullName>
    </submittedName>
</protein>
<reference evidence="1" key="1">
    <citation type="journal article" date="2021" name="Proc. Natl. Acad. Sci. U.S.A.">
        <title>A Catalog of Tens of Thousands of Viruses from Human Metagenomes Reveals Hidden Associations with Chronic Diseases.</title>
        <authorList>
            <person name="Tisza M.J."/>
            <person name="Buck C.B."/>
        </authorList>
    </citation>
    <scope>NUCLEOTIDE SEQUENCE</scope>
    <source>
        <strain evidence="1">Ct9pU4</strain>
    </source>
</reference>
<sequence length="45" mass="5302">MRFCMKRGWNPLVALVSLNVVQQSFSKGLFKNTLFLSQHRVYIPF</sequence>
<organism evidence="1">
    <name type="scientific">virus sp. ct9pU4</name>
    <dbReference type="NCBI Taxonomy" id="2828248"/>
    <lineage>
        <taxon>Viruses</taxon>
    </lineage>
</organism>
<dbReference type="EMBL" id="BK059087">
    <property type="protein sequence ID" value="DAE28460.1"/>
    <property type="molecule type" value="Genomic_DNA"/>
</dbReference>
<proteinExistence type="predicted"/>